<dbReference type="Gene3D" id="1.10.8.60">
    <property type="match status" value="1"/>
</dbReference>
<dbReference type="RefSeq" id="WP_277443836.1">
    <property type="nucleotide sequence ID" value="NZ_JAKOAV010000015.1"/>
</dbReference>
<evidence type="ECO:0000256" key="2">
    <source>
        <dbReference type="ARBA" id="ARBA00022840"/>
    </source>
</evidence>
<keyword evidence="7" id="KW-1185">Reference proteome</keyword>
<dbReference type="Pfam" id="PF00989">
    <property type="entry name" value="PAS"/>
    <property type="match status" value="1"/>
</dbReference>
<dbReference type="InterPro" id="IPR035965">
    <property type="entry name" value="PAS-like_dom_sf"/>
</dbReference>
<dbReference type="EMBL" id="JAKOAV010000015">
    <property type="protein sequence ID" value="MDF9408509.1"/>
    <property type="molecule type" value="Genomic_DNA"/>
</dbReference>
<protein>
    <submittedName>
        <fullName evidence="6">Sigma 54-interacting transcriptional regulator</fullName>
    </submittedName>
</protein>
<feature type="domain" description="Sigma-54 factor interaction" evidence="5">
    <location>
        <begin position="154"/>
        <end position="383"/>
    </location>
</feature>
<dbReference type="GO" id="GO:0006355">
    <property type="term" value="P:regulation of DNA-templated transcription"/>
    <property type="evidence" value="ECO:0007669"/>
    <property type="project" value="InterPro"/>
</dbReference>
<gene>
    <name evidence="6" type="ORF">L7E55_09085</name>
</gene>
<dbReference type="InterPro" id="IPR058031">
    <property type="entry name" value="AAA_lid_NorR"/>
</dbReference>
<evidence type="ECO:0000256" key="4">
    <source>
        <dbReference type="ARBA" id="ARBA00023163"/>
    </source>
</evidence>
<dbReference type="FunFam" id="3.40.50.300:FF:000006">
    <property type="entry name" value="DNA-binding transcriptional regulator NtrC"/>
    <property type="match status" value="1"/>
</dbReference>
<evidence type="ECO:0000313" key="7">
    <source>
        <dbReference type="Proteomes" id="UP001154312"/>
    </source>
</evidence>
<keyword evidence="2" id="KW-0067">ATP-binding</keyword>
<dbReference type="PROSITE" id="PS00675">
    <property type="entry name" value="SIGMA54_INTERACT_1"/>
    <property type="match status" value="1"/>
</dbReference>
<proteinExistence type="predicted"/>
<dbReference type="GO" id="GO:0005524">
    <property type="term" value="F:ATP binding"/>
    <property type="evidence" value="ECO:0007669"/>
    <property type="project" value="UniProtKB-KW"/>
</dbReference>
<keyword evidence="1" id="KW-0547">Nucleotide-binding</keyword>
<evidence type="ECO:0000259" key="5">
    <source>
        <dbReference type="PROSITE" id="PS50045"/>
    </source>
</evidence>
<dbReference type="Pfam" id="PF25601">
    <property type="entry name" value="AAA_lid_14"/>
    <property type="match status" value="1"/>
</dbReference>
<organism evidence="6 7">
    <name type="scientific">Pelotomaculum isophthalicicum JI</name>
    <dbReference type="NCBI Taxonomy" id="947010"/>
    <lineage>
        <taxon>Bacteria</taxon>
        <taxon>Bacillati</taxon>
        <taxon>Bacillota</taxon>
        <taxon>Clostridia</taxon>
        <taxon>Eubacteriales</taxon>
        <taxon>Desulfotomaculaceae</taxon>
        <taxon>Pelotomaculum</taxon>
    </lineage>
</organism>
<comment type="caution">
    <text evidence="6">The sequence shown here is derived from an EMBL/GenBank/DDBJ whole genome shotgun (WGS) entry which is preliminary data.</text>
</comment>
<dbReference type="InterPro" id="IPR002078">
    <property type="entry name" value="Sigma_54_int"/>
</dbReference>
<dbReference type="SMART" id="SM00382">
    <property type="entry name" value="AAA"/>
    <property type="match status" value="1"/>
</dbReference>
<dbReference type="InterPro" id="IPR013767">
    <property type="entry name" value="PAS_fold"/>
</dbReference>
<dbReference type="PANTHER" id="PTHR32071">
    <property type="entry name" value="TRANSCRIPTIONAL REGULATORY PROTEIN"/>
    <property type="match status" value="1"/>
</dbReference>
<dbReference type="InterPro" id="IPR002197">
    <property type="entry name" value="HTH_Fis"/>
</dbReference>
<dbReference type="CDD" id="cd00009">
    <property type="entry name" value="AAA"/>
    <property type="match status" value="1"/>
</dbReference>
<evidence type="ECO:0000256" key="1">
    <source>
        <dbReference type="ARBA" id="ARBA00022741"/>
    </source>
</evidence>
<dbReference type="GO" id="GO:0043565">
    <property type="term" value="F:sequence-specific DNA binding"/>
    <property type="evidence" value="ECO:0007669"/>
    <property type="project" value="InterPro"/>
</dbReference>
<sequence length="457" mass="50817">MFKSLVKSIGQLGHAVLDSSPEGILLADDEGNIMYANKSYSLICRSDGQKRVGKNILKTNPHGALTEVLLTGQPVFGKKHIPLGAHTEVFSNAFPIHIGDQFVGAIVFFREAAEAINVLGELAKARKDIRFSSNISEQIEQARYDFTRYDFSNIAGKTQCFKKSLALARRVSRTDSTVLLRGESGTGKQLFAEAIHNTSTRRYQPFINVNCAAIPDNLLESEFFGYEKGSFTGAGQQKIGTFELANQGTIFLDEIGDMDLRLQAKLLQVLQSGTFRRLGGTKEIKVNTRVIAATNRNLEELIAKDLFRIDLYYRLNVVSIEIPPLRERIDDIPLIARNLLPKINCRVGRVIKGLEDEALVKLANHHWPGNIRELENVLEKASTLCDGEWIMAEDICLSPLPSQMPESIVSLEELEKSMISRALQKFGPSLAGKKEAARALGISLTTLYNKLRKIQDD</sequence>
<dbReference type="InterPro" id="IPR027417">
    <property type="entry name" value="P-loop_NTPase"/>
</dbReference>
<dbReference type="SUPFAM" id="SSF46689">
    <property type="entry name" value="Homeodomain-like"/>
    <property type="match status" value="1"/>
</dbReference>
<dbReference type="Gene3D" id="1.10.10.60">
    <property type="entry name" value="Homeodomain-like"/>
    <property type="match status" value="1"/>
</dbReference>
<dbReference type="SUPFAM" id="SSF52540">
    <property type="entry name" value="P-loop containing nucleoside triphosphate hydrolases"/>
    <property type="match status" value="1"/>
</dbReference>
<evidence type="ECO:0000313" key="6">
    <source>
        <dbReference type="EMBL" id="MDF9408509.1"/>
    </source>
</evidence>
<dbReference type="InterPro" id="IPR025662">
    <property type="entry name" value="Sigma_54_int_dom_ATP-bd_1"/>
</dbReference>
<dbReference type="InterPro" id="IPR025944">
    <property type="entry name" value="Sigma_54_int_dom_CS"/>
</dbReference>
<dbReference type="Pfam" id="PF00158">
    <property type="entry name" value="Sigma54_activat"/>
    <property type="match status" value="1"/>
</dbReference>
<dbReference type="AlphaFoldDB" id="A0A9X4H855"/>
<dbReference type="Gene3D" id="3.30.450.20">
    <property type="entry name" value="PAS domain"/>
    <property type="match status" value="1"/>
</dbReference>
<dbReference type="SMART" id="SM00091">
    <property type="entry name" value="PAS"/>
    <property type="match status" value="2"/>
</dbReference>
<dbReference type="PANTHER" id="PTHR32071:SF121">
    <property type="entry name" value="SIGMA L-DEPENDENT TRANSCRIPTIONAL REGULATOR YQIR-RELATED"/>
    <property type="match status" value="1"/>
</dbReference>
<dbReference type="PROSITE" id="PS50045">
    <property type="entry name" value="SIGMA54_INTERACT_4"/>
    <property type="match status" value="1"/>
</dbReference>
<evidence type="ECO:0000256" key="3">
    <source>
        <dbReference type="ARBA" id="ARBA00023015"/>
    </source>
</evidence>
<name>A0A9X4H855_9FIRM</name>
<dbReference type="Proteomes" id="UP001154312">
    <property type="component" value="Unassembled WGS sequence"/>
</dbReference>
<dbReference type="SUPFAM" id="SSF55785">
    <property type="entry name" value="PYP-like sensor domain (PAS domain)"/>
    <property type="match status" value="1"/>
</dbReference>
<dbReference type="InterPro" id="IPR009057">
    <property type="entry name" value="Homeodomain-like_sf"/>
</dbReference>
<reference evidence="6" key="1">
    <citation type="submission" date="2022-02" db="EMBL/GenBank/DDBJ databases">
        <authorList>
            <person name="Leng L."/>
        </authorList>
    </citation>
    <scope>NUCLEOTIDE SEQUENCE</scope>
    <source>
        <strain evidence="6">JI</strain>
    </source>
</reference>
<dbReference type="PROSITE" id="PS00688">
    <property type="entry name" value="SIGMA54_INTERACT_3"/>
    <property type="match status" value="1"/>
</dbReference>
<keyword evidence="3" id="KW-0805">Transcription regulation</keyword>
<dbReference type="InterPro" id="IPR000014">
    <property type="entry name" value="PAS"/>
</dbReference>
<dbReference type="Gene3D" id="3.40.50.300">
    <property type="entry name" value="P-loop containing nucleotide triphosphate hydrolases"/>
    <property type="match status" value="1"/>
</dbReference>
<dbReference type="Pfam" id="PF02954">
    <property type="entry name" value="HTH_8"/>
    <property type="match status" value="1"/>
</dbReference>
<accession>A0A9X4H855</accession>
<dbReference type="InterPro" id="IPR003593">
    <property type="entry name" value="AAA+_ATPase"/>
</dbReference>
<keyword evidence="4" id="KW-0804">Transcription</keyword>